<dbReference type="Proteomes" id="UP000271974">
    <property type="component" value="Unassembled WGS sequence"/>
</dbReference>
<feature type="region of interest" description="Disordered" evidence="1">
    <location>
        <begin position="15"/>
        <end position="43"/>
    </location>
</feature>
<comment type="caution">
    <text evidence="2">The sequence shown here is derived from an EMBL/GenBank/DDBJ whole genome shotgun (WGS) entry which is preliminary data.</text>
</comment>
<accession>A0A3S1BB32</accession>
<gene>
    <name evidence="2" type="ORF">EGW08_015807</name>
</gene>
<proteinExistence type="predicted"/>
<protein>
    <submittedName>
        <fullName evidence="2">Uncharacterized protein</fullName>
    </submittedName>
</protein>
<evidence type="ECO:0000313" key="3">
    <source>
        <dbReference type="Proteomes" id="UP000271974"/>
    </source>
</evidence>
<organism evidence="2 3">
    <name type="scientific">Elysia chlorotica</name>
    <name type="common">Eastern emerald elysia</name>
    <name type="synonym">Sea slug</name>
    <dbReference type="NCBI Taxonomy" id="188477"/>
    <lineage>
        <taxon>Eukaryota</taxon>
        <taxon>Metazoa</taxon>
        <taxon>Spiralia</taxon>
        <taxon>Lophotrochozoa</taxon>
        <taxon>Mollusca</taxon>
        <taxon>Gastropoda</taxon>
        <taxon>Heterobranchia</taxon>
        <taxon>Euthyneura</taxon>
        <taxon>Panpulmonata</taxon>
        <taxon>Sacoglossa</taxon>
        <taxon>Placobranchoidea</taxon>
        <taxon>Plakobranchidae</taxon>
        <taxon>Elysia</taxon>
    </lineage>
</organism>
<evidence type="ECO:0000313" key="2">
    <source>
        <dbReference type="EMBL" id="RUS76438.1"/>
    </source>
</evidence>
<evidence type="ECO:0000256" key="1">
    <source>
        <dbReference type="SAM" id="MobiDB-lite"/>
    </source>
</evidence>
<sequence>MGASINTELDATATAGDHFPVWRPPLRPGGTTPADDGRIKGDNVAPQEHVWPTLRLDQGRGVFKHAYPSDGQHRTFRTTLILLVTRQAHVHLGSTVDTDGVVTCATGLAGTRVGGQEESGQAPRQEDQDSLLSWRASLMSHIVPESGGHPDGEMVTIKTLLTALLKANSWSRRLPSGSAHRLLRVRNKLRRPELPDLTRGLGDVCGKESVGWSAHTVDASVRHRVNQHQLKKEAIIAASCPSGED</sequence>
<name>A0A3S1BB32_ELYCH</name>
<reference evidence="2 3" key="1">
    <citation type="submission" date="2019-01" db="EMBL/GenBank/DDBJ databases">
        <title>A draft genome assembly of the solar-powered sea slug Elysia chlorotica.</title>
        <authorList>
            <person name="Cai H."/>
            <person name="Li Q."/>
            <person name="Fang X."/>
            <person name="Li J."/>
            <person name="Curtis N.E."/>
            <person name="Altenburger A."/>
            <person name="Shibata T."/>
            <person name="Feng M."/>
            <person name="Maeda T."/>
            <person name="Schwartz J.A."/>
            <person name="Shigenobu S."/>
            <person name="Lundholm N."/>
            <person name="Nishiyama T."/>
            <person name="Yang H."/>
            <person name="Hasebe M."/>
            <person name="Li S."/>
            <person name="Pierce S.K."/>
            <person name="Wang J."/>
        </authorList>
    </citation>
    <scope>NUCLEOTIDE SEQUENCE [LARGE SCALE GENOMIC DNA]</scope>
    <source>
        <strain evidence="2">EC2010</strain>
        <tissue evidence="2">Whole organism of an adult</tissue>
    </source>
</reference>
<keyword evidence="3" id="KW-1185">Reference proteome</keyword>
<dbReference type="EMBL" id="RQTK01000662">
    <property type="protein sequence ID" value="RUS76438.1"/>
    <property type="molecule type" value="Genomic_DNA"/>
</dbReference>
<dbReference type="AlphaFoldDB" id="A0A3S1BB32"/>